<evidence type="ECO:0000313" key="1">
    <source>
        <dbReference type="EMBL" id="KKN66087.1"/>
    </source>
</evidence>
<protein>
    <recommendedName>
        <fullName evidence="2">Metallopeptidase domain-containing protein</fullName>
    </recommendedName>
</protein>
<proteinExistence type="predicted"/>
<dbReference type="EMBL" id="LAZR01000511">
    <property type="protein sequence ID" value="KKN66087.1"/>
    <property type="molecule type" value="Genomic_DNA"/>
</dbReference>
<reference evidence="1" key="1">
    <citation type="journal article" date="2015" name="Nature">
        <title>Complex archaea that bridge the gap between prokaryotes and eukaryotes.</title>
        <authorList>
            <person name="Spang A."/>
            <person name="Saw J.H."/>
            <person name="Jorgensen S.L."/>
            <person name="Zaremba-Niedzwiedzka K."/>
            <person name="Martijn J."/>
            <person name="Lind A.E."/>
            <person name="van Eijk R."/>
            <person name="Schleper C."/>
            <person name="Guy L."/>
            <person name="Ettema T.J."/>
        </authorList>
    </citation>
    <scope>NUCLEOTIDE SEQUENCE</scope>
</reference>
<gene>
    <name evidence="1" type="ORF">LCGC14_0475650</name>
</gene>
<evidence type="ECO:0008006" key="2">
    <source>
        <dbReference type="Google" id="ProtNLM"/>
    </source>
</evidence>
<accession>A0A0F9STX4</accession>
<organism evidence="1">
    <name type="scientific">marine sediment metagenome</name>
    <dbReference type="NCBI Taxonomy" id="412755"/>
    <lineage>
        <taxon>unclassified sequences</taxon>
        <taxon>metagenomes</taxon>
        <taxon>ecological metagenomes</taxon>
    </lineage>
</organism>
<comment type="caution">
    <text evidence="1">The sequence shown here is derived from an EMBL/GenBank/DDBJ whole genome shotgun (WGS) entry which is preliminary data.</text>
</comment>
<dbReference type="AlphaFoldDB" id="A0A0F9STX4"/>
<sequence length="117" mass="14181">MKTKKKFNHIWEDLYKVNVWWFVGSRKQYGDLVRKEFKLVASDIDDTVRGRVEYFTVDGQPLPIIWLPKKDITCLAHEVFHVVHWIMKYKGIYLSDDSNEAYAYLLEYLMEEIMEKW</sequence>
<name>A0A0F9STX4_9ZZZZ</name>